<name>A0A7G8BIX7_9BACT</name>
<dbReference type="Proteomes" id="UP000515312">
    <property type="component" value="Chromosome"/>
</dbReference>
<evidence type="ECO:0000313" key="2">
    <source>
        <dbReference type="EMBL" id="QNI32497.1"/>
    </source>
</evidence>
<gene>
    <name evidence="2" type="ORF">H7849_00225</name>
</gene>
<sequence length="573" mass="64530">MNARGGSIGKVLLLAAIASGTVTFASADSISDLSQSFWTWRAAEQPFTNDDIPRIDRPTNLKIEWTSATIAARRKELTEFESRWKALAPASTAPVAEQVDYRLLGSAIARVNWELNINREWQRNPVFYVHQTLGSVYILLLPPPPFSAQQQADMVTRIQSFPATLTTARENLTDMRKPFAQLAIEALDNLPERFNTMLTALTPQLDPATAKALKESAPAAISALESYRDWLKQKLPGMREETAIGRDNYIYFLRNVALMPYTPEQLLTMSHQEWDRTVAFEAYEQARNTGLPPMPIFPSQQAQIEREKKDEADIRAFLGARHILTVPGWMKHYQNLPLPAYVEPFSELGVTDDLTGPTRLDQDGTSYIRIPSISLGYFSLSTARDPRPIIVHEGVPGHYFQLCLSWANSDPIRRHYYDSGANEGIGFYAEEMMLQAGLFDDSPRTREIIYSFMRLRALRVEVDVKLATGEFTLEQAADYLSKTVPMDHGTAIEEAAMFSSSPGQAISYQIGKVQIMRLLADARQKQKDKFSLQAFHDFVWTNGNLPLSLQRWELLNDPSDVPAAPDFASTMLN</sequence>
<dbReference type="PANTHER" id="PTHR33361:SF2">
    <property type="entry name" value="DUF885 DOMAIN-CONTAINING PROTEIN"/>
    <property type="match status" value="1"/>
</dbReference>
<dbReference type="RefSeq" id="WP_186743451.1">
    <property type="nucleotide sequence ID" value="NZ_CP060394.1"/>
</dbReference>
<dbReference type="InterPro" id="IPR010281">
    <property type="entry name" value="DUF885"/>
</dbReference>
<proteinExistence type="predicted"/>
<feature type="signal peptide" evidence="1">
    <location>
        <begin position="1"/>
        <end position="27"/>
    </location>
</feature>
<keyword evidence="3" id="KW-1185">Reference proteome</keyword>
<organism evidence="2 3">
    <name type="scientific">Alloacidobacterium dinghuense</name>
    <dbReference type="NCBI Taxonomy" id="2763107"/>
    <lineage>
        <taxon>Bacteria</taxon>
        <taxon>Pseudomonadati</taxon>
        <taxon>Acidobacteriota</taxon>
        <taxon>Terriglobia</taxon>
        <taxon>Terriglobales</taxon>
        <taxon>Acidobacteriaceae</taxon>
        <taxon>Alloacidobacterium</taxon>
    </lineage>
</organism>
<dbReference type="PANTHER" id="PTHR33361">
    <property type="entry name" value="GLR0591 PROTEIN"/>
    <property type="match status" value="1"/>
</dbReference>
<evidence type="ECO:0000313" key="3">
    <source>
        <dbReference type="Proteomes" id="UP000515312"/>
    </source>
</evidence>
<evidence type="ECO:0000256" key="1">
    <source>
        <dbReference type="SAM" id="SignalP"/>
    </source>
</evidence>
<keyword evidence="1" id="KW-0732">Signal</keyword>
<feature type="chain" id="PRO_5029019777" evidence="1">
    <location>
        <begin position="28"/>
        <end position="573"/>
    </location>
</feature>
<dbReference type="Pfam" id="PF05960">
    <property type="entry name" value="DUF885"/>
    <property type="match status" value="1"/>
</dbReference>
<dbReference type="AlphaFoldDB" id="A0A7G8BIX7"/>
<reference evidence="2 3" key="1">
    <citation type="submission" date="2020-08" db="EMBL/GenBank/DDBJ databases">
        <title>Edaphobacter telluris sp. nov. and Acidobacterium dinghuensis sp. nov., two acidobacteria isolated from forest soil.</title>
        <authorList>
            <person name="Fu J."/>
            <person name="Qiu L."/>
        </authorList>
    </citation>
    <scope>NUCLEOTIDE SEQUENCE [LARGE SCALE GENOMIC DNA]</scope>
    <source>
        <strain evidence="2">4Y35</strain>
    </source>
</reference>
<dbReference type="KEGG" id="adin:H7849_00225"/>
<dbReference type="EMBL" id="CP060394">
    <property type="protein sequence ID" value="QNI32497.1"/>
    <property type="molecule type" value="Genomic_DNA"/>
</dbReference>
<protein>
    <submittedName>
        <fullName evidence="2">DUF885 domain-containing protein</fullName>
    </submittedName>
</protein>
<accession>A0A7G8BIX7</accession>